<sequence length="201" mass="22777">MTSSLSQQQEGLRLLLRLLVLSFVPTSFHLSYSLGAIRFDRAFAVTAALLPPEHAARKKQAIRRHIDRQSAIEPTASRDPMSVELLSRQTHCRKESIACAAFSSLRWESSENGCIRLSNVAILKHPRYKAVTSKCIDFVPLAPVAFTWIMELHAIIYSIAIDDFYMLLANTIFFCMDGSLLAMFFIFPNDRPHFKVEISVQ</sequence>
<keyword evidence="3" id="KW-1185">Reference proteome</keyword>
<evidence type="ECO:0000313" key="3">
    <source>
        <dbReference type="Proteomes" id="UP000024635"/>
    </source>
</evidence>
<feature type="transmembrane region" description="Helical" evidence="1">
    <location>
        <begin position="12"/>
        <end position="32"/>
    </location>
</feature>
<dbReference type="AlphaFoldDB" id="A0A016WT38"/>
<comment type="caution">
    <text evidence="2">The sequence shown here is derived from an EMBL/GenBank/DDBJ whole genome shotgun (WGS) entry which is preliminary data.</text>
</comment>
<dbReference type="STRING" id="53326.A0A016WT38"/>
<name>A0A016WT38_9BILA</name>
<keyword evidence="1" id="KW-0812">Transmembrane</keyword>
<protein>
    <submittedName>
        <fullName evidence="2">Uncharacterized protein</fullName>
    </submittedName>
</protein>
<evidence type="ECO:0000256" key="1">
    <source>
        <dbReference type="SAM" id="Phobius"/>
    </source>
</evidence>
<evidence type="ECO:0000313" key="2">
    <source>
        <dbReference type="EMBL" id="EYC42771.1"/>
    </source>
</evidence>
<reference evidence="3" key="1">
    <citation type="journal article" date="2015" name="Nat. Genet.">
        <title>The genome and transcriptome of the zoonotic hookworm Ancylostoma ceylanicum identify infection-specific gene families.</title>
        <authorList>
            <person name="Schwarz E.M."/>
            <person name="Hu Y."/>
            <person name="Antoshechkin I."/>
            <person name="Miller M.M."/>
            <person name="Sternberg P.W."/>
            <person name="Aroian R.V."/>
        </authorList>
    </citation>
    <scope>NUCLEOTIDE SEQUENCE</scope>
    <source>
        <strain evidence="3">HY135</strain>
    </source>
</reference>
<dbReference type="Proteomes" id="UP000024635">
    <property type="component" value="Unassembled WGS sequence"/>
</dbReference>
<keyword evidence="1" id="KW-1133">Transmembrane helix</keyword>
<feature type="transmembrane region" description="Helical" evidence="1">
    <location>
        <begin position="165"/>
        <end position="187"/>
    </location>
</feature>
<keyword evidence="1" id="KW-0472">Membrane</keyword>
<feature type="transmembrane region" description="Helical" evidence="1">
    <location>
        <begin position="138"/>
        <end position="159"/>
    </location>
</feature>
<dbReference type="OrthoDB" id="409725at2759"/>
<gene>
    <name evidence="2" type="primary">Acey_s0519.g2836</name>
    <name evidence="2" type="synonym">Acey-swt-5</name>
    <name evidence="2" type="ORF">Y032_0519g2836</name>
</gene>
<proteinExistence type="predicted"/>
<dbReference type="EMBL" id="JARK01000119">
    <property type="protein sequence ID" value="EYC42771.1"/>
    <property type="molecule type" value="Genomic_DNA"/>
</dbReference>
<accession>A0A016WT38</accession>
<dbReference type="Gene3D" id="1.20.1280.290">
    <property type="match status" value="1"/>
</dbReference>
<organism evidence="2 3">
    <name type="scientific">Ancylostoma ceylanicum</name>
    <dbReference type="NCBI Taxonomy" id="53326"/>
    <lineage>
        <taxon>Eukaryota</taxon>
        <taxon>Metazoa</taxon>
        <taxon>Ecdysozoa</taxon>
        <taxon>Nematoda</taxon>
        <taxon>Chromadorea</taxon>
        <taxon>Rhabditida</taxon>
        <taxon>Rhabditina</taxon>
        <taxon>Rhabditomorpha</taxon>
        <taxon>Strongyloidea</taxon>
        <taxon>Ancylostomatidae</taxon>
        <taxon>Ancylostomatinae</taxon>
        <taxon>Ancylostoma</taxon>
    </lineage>
</organism>